<dbReference type="SUPFAM" id="SSF53474">
    <property type="entry name" value="alpha/beta-Hydrolases"/>
    <property type="match status" value="1"/>
</dbReference>
<dbReference type="OrthoDB" id="135231at2"/>
<sequence>MIPTAHGRIHARVWSGADASGAGASGAGASGVDTSGAGASGAAASDRATPIVLLHDSLGSVGLWRDFPANLAAATGRTVIAYDRLGFGESDPHPGKLNADFVFDEAHDAFAALARHFELSRFIAFGHSVGGGMAVAIAAAYPQACAGVITESAQQFVEDRTLAGIREAGEQFRDPAQLERLKRYHGDKAQWVLDAWVHTWQSAEFADWNLDDTLPRVQAPFLAIHGENDEYGSMRHPEKFVALAGGPSRMLALAGCGHVPHRENEAVVLEAVQSFLARHKL</sequence>
<evidence type="ECO:0000313" key="3">
    <source>
        <dbReference type="Proteomes" id="UP000239990"/>
    </source>
</evidence>
<dbReference type="Pfam" id="PF00561">
    <property type="entry name" value="Abhydrolase_1"/>
    <property type="match status" value="1"/>
</dbReference>
<keyword evidence="2" id="KW-0378">Hydrolase</keyword>
<comment type="caution">
    <text evidence="2">The sequence shown here is derived from an EMBL/GenBank/DDBJ whole genome shotgun (WGS) entry which is preliminary data.</text>
</comment>
<reference evidence="2 3" key="1">
    <citation type="submission" date="2018-02" db="EMBL/GenBank/DDBJ databases">
        <title>Draft Genome of Achromobacter spanius stain 6.</title>
        <authorList>
            <person name="Gunasekera T.S."/>
            <person name="Radwan O."/>
            <person name="Ruiz O.N."/>
        </authorList>
    </citation>
    <scope>NUCLEOTIDE SEQUENCE [LARGE SCALE GENOMIC DNA]</scope>
    <source>
        <strain evidence="2 3">6</strain>
    </source>
</reference>
<organism evidence="2 3">
    <name type="scientific">Achromobacter spanius</name>
    <dbReference type="NCBI Taxonomy" id="217203"/>
    <lineage>
        <taxon>Bacteria</taxon>
        <taxon>Pseudomonadati</taxon>
        <taxon>Pseudomonadota</taxon>
        <taxon>Betaproteobacteria</taxon>
        <taxon>Burkholderiales</taxon>
        <taxon>Alcaligenaceae</taxon>
        <taxon>Achromobacter</taxon>
    </lineage>
</organism>
<dbReference type="GO" id="GO:0016787">
    <property type="term" value="F:hydrolase activity"/>
    <property type="evidence" value="ECO:0007669"/>
    <property type="project" value="UniProtKB-KW"/>
</dbReference>
<evidence type="ECO:0000313" key="2">
    <source>
        <dbReference type="EMBL" id="PPA78350.1"/>
    </source>
</evidence>
<name>A0A2S5GZ62_9BURK</name>
<dbReference type="PRINTS" id="PR00111">
    <property type="entry name" value="ABHYDROLASE"/>
</dbReference>
<dbReference type="PANTHER" id="PTHR43194:SF2">
    <property type="entry name" value="PEROXISOMAL MEMBRANE PROTEIN LPX1"/>
    <property type="match status" value="1"/>
</dbReference>
<accession>A0A2S5GZ62</accession>
<dbReference type="EMBL" id="PREU01000001">
    <property type="protein sequence ID" value="PPA78350.1"/>
    <property type="molecule type" value="Genomic_DNA"/>
</dbReference>
<proteinExistence type="predicted"/>
<dbReference type="InterPro" id="IPR050228">
    <property type="entry name" value="Carboxylesterase_BioH"/>
</dbReference>
<protein>
    <submittedName>
        <fullName evidence="2">Alpha/beta hydrolase</fullName>
    </submittedName>
</protein>
<dbReference type="AlphaFoldDB" id="A0A2S5GZ62"/>
<evidence type="ECO:0000259" key="1">
    <source>
        <dbReference type="Pfam" id="PF00561"/>
    </source>
</evidence>
<dbReference type="PANTHER" id="PTHR43194">
    <property type="entry name" value="HYDROLASE ALPHA/BETA FOLD FAMILY"/>
    <property type="match status" value="1"/>
</dbReference>
<dbReference type="InterPro" id="IPR029058">
    <property type="entry name" value="AB_hydrolase_fold"/>
</dbReference>
<feature type="domain" description="AB hydrolase-1" evidence="1">
    <location>
        <begin position="50"/>
        <end position="263"/>
    </location>
</feature>
<gene>
    <name evidence="2" type="ORF">C4E15_02840</name>
</gene>
<dbReference type="Gene3D" id="3.40.50.1820">
    <property type="entry name" value="alpha/beta hydrolase"/>
    <property type="match status" value="1"/>
</dbReference>
<dbReference type="Proteomes" id="UP000239990">
    <property type="component" value="Unassembled WGS sequence"/>
</dbReference>
<dbReference type="InterPro" id="IPR000073">
    <property type="entry name" value="AB_hydrolase_1"/>
</dbReference>